<dbReference type="InterPro" id="IPR036860">
    <property type="entry name" value="SH2_dom_sf"/>
</dbReference>
<name>A0A8S2G4Q2_9BILA</name>
<dbReference type="PROSITE" id="PS50001">
    <property type="entry name" value="SH2"/>
    <property type="match status" value="1"/>
</dbReference>
<gene>
    <name evidence="4" type="ORF">OVA965_LOCUS43628</name>
    <name evidence="5" type="ORF">TMI583_LOCUS45967</name>
</gene>
<evidence type="ECO:0000256" key="2">
    <source>
        <dbReference type="PROSITE-ProRule" id="PRU00191"/>
    </source>
</evidence>
<reference evidence="4" key="1">
    <citation type="submission" date="2021-02" db="EMBL/GenBank/DDBJ databases">
        <authorList>
            <person name="Nowell W R."/>
        </authorList>
    </citation>
    <scope>NUCLEOTIDE SEQUENCE</scope>
</reference>
<proteinExistence type="predicted"/>
<dbReference type="Pfam" id="PF00017">
    <property type="entry name" value="SH2"/>
    <property type="match status" value="1"/>
</dbReference>
<dbReference type="EMBL" id="CAJNOK010058417">
    <property type="protein sequence ID" value="CAF1629267.1"/>
    <property type="molecule type" value="Genomic_DNA"/>
</dbReference>
<evidence type="ECO:0000313" key="5">
    <source>
        <dbReference type="EMBL" id="CAF4454404.1"/>
    </source>
</evidence>
<dbReference type="Proteomes" id="UP000682733">
    <property type="component" value="Unassembled WGS sequence"/>
</dbReference>
<protein>
    <recommendedName>
        <fullName evidence="3">SH2 domain-containing protein</fullName>
    </recommendedName>
</protein>
<keyword evidence="1 2" id="KW-0727">SH2 domain</keyword>
<dbReference type="Gene3D" id="3.30.505.10">
    <property type="entry name" value="SH2 domain"/>
    <property type="match status" value="1"/>
</dbReference>
<dbReference type="PANTHER" id="PTHR10155">
    <property type="entry name" value="PHOSPHATIDYLINOSITOL 3-KINASE REGULATORY SUBUNIT"/>
    <property type="match status" value="1"/>
</dbReference>
<dbReference type="EMBL" id="CAJOBA010083936">
    <property type="protein sequence ID" value="CAF4454404.1"/>
    <property type="molecule type" value="Genomic_DNA"/>
</dbReference>
<feature type="domain" description="SH2" evidence="3">
    <location>
        <begin position="11"/>
        <end position="117"/>
    </location>
</feature>
<dbReference type="SMART" id="SM00252">
    <property type="entry name" value="SH2"/>
    <property type="match status" value="1"/>
</dbReference>
<evidence type="ECO:0000256" key="1">
    <source>
        <dbReference type="ARBA" id="ARBA00022999"/>
    </source>
</evidence>
<dbReference type="GO" id="GO:0046935">
    <property type="term" value="F:1-phosphatidylinositol-3-kinase regulator activity"/>
    <property type="evidence" value="ECO:0007669"/>
    <property type="project" value="TreeGrafter"/>
</dbReference>
<dbReference type="AlphaFoldDB" id="A0A8S2G4Q2"/>
<sequence>MYLMDILDQPYYWGRITRAEAEHILEKETATEDGTYLVRERIDEAGVYAITLCCFRRFYNYRIDRLPNDKVVVGGSIIQQSSNHNTNKLQQFPGLIELIDYHSRVADPLVTTLSKPYYRPPVSYSE</sequence>
<dbReference type="PRINTS" id="PR00401">
    <property type="entry name" value="SH2DOMAIN"/>
</dbReference>
<evidence type="ECO:0000313" key="6">
    <source>
        <dbReference type="Proteomes" id="UP000677228"/>
    </source>
</evidence>
<dbReference type="InterPro" id="IPR000980">
    <property type="entry name" value="SH2"/>
</dbReference>
<organism evidence="4 6">
    <name type="scientific">Didymodactylos carnosus</name>
    <dbReference type="NCBI Taxonomy" id="1234261"/>
    <lineage>
        <taxon>Eukaryota</taxon>
        <taxon>Metazoa</taxon>
        <taxon>Spiralia</taxon>
        <taxon>Gnathifera</taxon>
        <taxon>Rotifera</taxon>
        <taxon>Eurotatoria</taxon>
        <taxon>Bdelloidea</taxon>
        <taxon>Philodinida</taxon>
        <taxon>Philodinidae</taxon>
        <taxon>Didymodactylos</taxon>
    </lineage>
</organism>
<accession>A0A8S2G4Q2</accession>
<dbReference type="SUPFAM" id="SSF55550">
    <property type="entry name" value="SH2 domain"/>
    <property type="match status" value="1"/>
</dbReference>
<dbReference type="GO" id="GO:0046854">
    <property type="term" value="P:phosphatidylinositol phosphate biosynthetic process"/>
    <property type="evidence" value="ECO:0007669"/>
    <property type="project" value="TreeGrafter"/>
</dbReference>
<dbReference type="GO" id="GO:0005942">
    <property type="term" value="C:phosphatidylinositol 3-kinase complex"/>
    <property type="evidence" value="ECO:0007669"/>
    <property type="project" value="TreeGrafter"/>
</dbReference>
<evidence type="ECO:0000259" key="3">
    <source>
        <dbReference type="PROSITE" id="PS50001"/>
    </source>
</evidence>
<dbReference type="Proteomes" id="UP000677228">
    <property type="component" value="Unassembled WGS sequence"/>
</dbReference>
<dbReference type="PANTHER" id="PTHR10155:SF0">
    <property type="entry name" value="SUPPRESSOR OF CYTOKINE SIGNALING AT 36E, ISOFORM D"/>
    <property type="match status" value="1"/>
</dbReference>
<evidence type="ECO:0000313" key="4">
    <source>
        <dbReference type="EMBL" id="CAF1629267.1"/>
    </source>
</evidence>
<comment type="caution">
    <text evidence="4">The sequence shown here is derived from an EMBL/GenBank/DDBJ whole genome shotgun (WGS) entry which is preliminary data.</text>
</comment>